<feature type="compositionally biased region" description="Basic and acidic residues" evidence="3">
    <location>
        <begin position="65"/>
        <end position="81"/>
    </location>
</feature>
<dbReference type="GO" id="GO:0008270">
    <property type="term" value="F:zinc ion binding"/>
    <property type="evidence" value="ECO:0007669"/>
    <property type="project" value="InterPro"/>
</dbReference>
<dbReference type="InterPro" id="IPR001138">
    <property type="entry name" value="Zn2Cys6_DnaBD"/>
</dbReference>
<dbReference type="InterPro" id="IPR036864">
    <property type="entry name" value="Zn2-C6_fun-type_DNA-bd_sf"/>
</dbReference>
<dbReference type="PROSITE" id="PS50048">
    <property type="entry name" value="ZN2_CY6_FUNGAL_2"/>
    <property type="match status" value="1"/>
</dbReference>
<dbReference type="CDD" id="cd12148">
    <property type="entry name" value="fungal_TF_MHR"/>
    <property type="match status" value="1"/>
</dbReference>
<organism evidence="5 6">
    <name type="scientific">Fusarium oxysporum f. sp. cubense</name>
    <dbReference type="NCBI Taxonomy" id="61366"/>
    <lineage>
        <taxon>Eukaryota</taxon>
        <taxon>Fungi</taxon>
        <taxon>Dikarya</taxon>
        <taxon>Ascomycota</taxon>
        <taxon>Pezizomycotina</taxon>
        <taxon>Sordariomycetes</taxon>
        <taxon>Hypocreomycetidae</taxon>
        <taxon>Hypocreales</taxon>
        <taxon>Nectriaceae</taxon>
        <taxon>Fusarium</taxon>
        <taxon>Fusarium oxysporum species complex</taxon>
    </lineage>
</organism>
<keyword evidence="1" id="KW-0479">Metal-binding</keyword>
<dbReference type="GO" id="GO:0003677">
    <property type="term" value="F:DNA binding"/>
    <property type="evidence" value="ECO:0007669"/>
    <property type="project" value="InterPro"/>
</dbReference>
<feature type="region of interest" description="Disordered" evidence="3">
    <location>
        <begin position="56"/>
        <end position="105"/>
    </location>
</feature>
<evidence type="ECO:0000259" key="4">
    <source>
        <dbReference type="PROSITE" id="PS50048"/>
    </source>
</evidence>
<keyword evidence="2" id="KW-0539">Nucleus</keyword>
<dbReference type="PANTHER" id="PTHR46910:SF18">
    <property type="entry name" value="ZN(II)2CYS6 TRANSCRIPTION FACTOR (EUROFUNG)"/>
    <property type="match status" value="1"/>
</dbReference>
<evidence type="ECO:0000256" key="1">
    <source>
        <dbReference type="ARBA" id="ARBA00022723"/>
    </source>
</evidence>
<dbReference type="AlphaFoldDB" id="A0A5C6SJD8"/>
<reference evidence="5 6" key="1">
    <citation type="submission" date="2019-07" db="EMBL/GenBank/DDBJ databases">
        <title>The First High-Quality Draft Genome Sequence of the Causal Agent of the Current Panama Disease Epidemic.</title>
        <authorList>
            <person name="Warmington R.J."/>
            <person name="Kay W."/>
            <person name="Jeffries A."/>
            <person name="Bebber D."/>
            <person name="Moore K."/>
            <person name="Studholme D.J."/>
        </authorList>
    </citation>
    <scope>NUCLEOTIDE SEQUENCE [LARGE SCALE GENOMIC DNA]</scope>
    <source>
        <strain evidence="5 6">TR4</strain>
    </source>
</reference>
<dbReference type="InterPro" id="IPR050987">
    <property type="entry name" value="AtrR-like"/>
</dbReference>
<feature type="compositionally biased region" description="Basic residues" evidence="3">
    <location>
        <begin position="9"/>
        <end position="20"/>
    </location>
</feature>
<dbReference type="PANTHER" id="PTHR46910">
    <property type="entry name" value="TRANSCRIPTION FACTOR PDR1"/>
    <property type="match status" value="1"/>
</dbReference>
<dbReference type="Proteomes" id="UP000321331">
    <property type="component" value="Unassembled WGS sequence"/>
</dbReference>
<dbReference type="SMART" id="SM00066">
    <property type="entry name" value="GAL4"/>
    <property type="match status" value="1"/>
</dbReference>
<comment type="caution">
    <text evidence="5">The sequence shown here is derived from an EMBL/GenBank/DDBJ whole genome shotgun (WGS) entry which is preliminary data.</text>
</comment>
<dbReference type="CDD" id="cd00067">
    <property type="entry name" value="GAL4"/>
    <property type="match status" value="1"/>
</dbReference>
<evidence type="ECO:0000256" key="2">
    <source>
        <dbReference type="ARBA" id="ARBA00023242"/>
    </source>
</evidence>
<proteinExistence type="predicted"/>
<evidence type="ECO:0000313" key="5">
    <source>
        <dbReference type="EMBL" id="TXB98741.1"/>
    </source>
</evidence>
<feature type="region of interest" description="Disordered" evidence="3">
    <location>
        <begin position="1"/>
        <end position="22"/>
    </location>
</feature>
<evidence type="ECO:0000313" key="6">
    <source>
        <dbReference type="Proteomes" id="UP000321331"/>
    </source>
</evidence>
<sequence>STMANGNKAPKKSNTKRRRVTQACDYCHQRSIRCRPSSDNQGCQNCKDFAQECTYHRTPRRRGTKPRDESTDHKNYSEDAARPPLNAANAEPAQESSHPSHDVRCVPRPRAVSVHDNQWKAPHIASQASIMDLIEIYFEVVYPIFPFFHQPTFVRRVSRTEYTSEKSIFSVTMALCALVSGRIRDGSVTNPKWDLEPLYKIQPELFYDEAKKQLLELATESNIHILRAHAILAIAAIQNGKTRDMHHHLGSYHTLVAMDGLHNEANWPRNIDVVEREERRRLFWSMYTLDIYTAVVWGGIIRCSECQSYVAYPTEVDDDMIDDNGITAQDPTPRNDSQSFAGRAECWLSGWNFITDLYRVLEHALTRLRGYRRRQTTNSFLVGMFEEDFTAAKASVRESVFQMYLNLPDCFKETPQMVCNVKKDRFGFQAANITATFQLLRIVLFAGSGTSIEQRCQIASEVVEAFVSIPIAYLLSISTPLLHHLGGIGSILGNVLEEPLSEADYTRVRGVMLSMALLLENLEVIHHSTSASEKLRSQVSRIDEYMTRQRQIAPSAAVLTASEGMMEESVLDSQVAQSYQEIIPDGALDWTFPENGEHLGDLTWNFNLN</sequence>
<accession>A0A5C6SJD8</accession>
<dbReference type="EMBL" id="VMNF01000012">
    <property type="protein sequence ID" value="TXB98741.1"/>
    <property type="molecule type" value="Genomic_DNA"/>
</dbReference>
<dbReference type="Pfam" id="PF00172">
    <property type="entry name" value="Zn_clus"/>
    <property type="match status" value="1"/>
</dbReference>
<dbReference type="InterPro" id="IPR007219">
    <property type="entry name" value="XnlR_reg_dom"/>
</dbReference>
<gene>
    <name evidence="5" type="ORF">FocTR4_00013552</name>
</gene>
<protein>
    <recommendedName>
        <fullName evidence="4">Zn(2)-C6 fungal-type domain-containing protein</fullName>
    </recommendedName>
</protein>
<dbReference type="GO" id="GO:0006351">
    <property type="term" value="P:DNA-templated transcription"/>
    <property type="evidence" value="ECO:0007669"/>
    <property type="project" value="InterPro"/>
</dbReference>
<name>A0A5C6SJD8_FUSOC</name>
<dbReference type="SUPFAM" id="SSF57701">
    <property type="entry name" value="Zn2/Cys6 DNA-binding domain"/>
    <property type="match status" value="1"/>
</dbReference>
<feature type="domain" description="Zn(2)-C6 fungal-type" evidence="4">
    <location>
        <begin position="23"/>
        <end position="55"/>
    </location>
</feature>
<dbReference type="GO" id="GO:0000981">
    <property type="term" value="F:DNA-binding transcription factor activity, RNA polymerase II-specific"/>
    <property type="evidence" value="ECO:0007669"/>
    <property type="project" value="InterPro"/>
</dbReference>
<feature type="non-terminal residue" evidence="5">
    <location>
        <position position="1"/>
    </location>
</feature>
<dbReference type="Gene3D" id="4.10.240.10">
    <property type="entry name" value="Zn(2)-C6 fungal-type DNA-binding domain"/>
    <property type="match status" value="1"/>
</dbReference>
<dbReference type="Pfam" id="PF04082">
    <property type="entry name" value="Fungal_trans"/>
    <property type="match status" value="1"/>
</dbReference>
<evidence type="ECO:0000256" key="3">
    <source>
        <dbReference type="SAM" id="MobiDB-lite"/>
    </source>
</evidence>